<gene>
    <name evidence="3" type="ORF">BJ972_002928</name>
</gene>
<dbReference type="AlphaFoldDB" id="A0A852SL17"/>
<dbReference type="PANTHER" id="PTHR12526">
    <property type="entry name" value="GLYCOSYLTRANSFERASE"/>
    <property type="match status" value="1"/>
</dbReference>
<dbReference type="EMBL" id="JACCBI010000001">
    <property type="protein sequence ID" value="NYD68409.1"/>
    <property type="molecule type" value="Genomic_DNA"/>
</dbReference>
<name>A0A852SL17_9MICO</name>
<dbReference type="CDD" id="cd03801">
    <property type="entry name" value="GT4_PimA-like"/>
    <property type="match status" value="1"/>
</dbReference>
<evidence type="ECO:0000256" key="1">
    <source>
        <dbReference type="ARBA" id="ARBA00022679"/>
    </source>
</evidence>
<dbReference type="PANTHER" id="PTHR12526:SF635">
    <property type="entry name" value="GLYCOSYL TRANSFERASE GROUP 1"/>
    <property type="match status" value="1"/>
</dbReference>
<proteinExistence type="predicted"/>
<dbReference type="GO" id="GO:0016757">
    <property type="term" value="F:glycosyltransferase activity"/>
    <property type="evidence" value="ECO:0007669"/>
    <property type="project" value="InterPro"/>
</dbReference>
<dbReference type="RefSeq" id="WP_241830902.1">
    <property type="nucleotide sequence ID" value="NZ_JACCBI010000001.1"/>
</dbReference>
<dbReference type="Proteomes" id="UP000581087">
    <property type="component" value="Unassembled WGS sequence"/>
</dbReference>
<evidence type="ECO:0000313" key="3">
    <source>
        <dbReference type="EMBL" id="NYD68409.1"/>
    </source>
</evidence>
<protein>
    <submittedName>
        <fullName evidence="3">Glycosyltransferase involved in cell wall biosynthesis</fullName>
    </submittedName>
</protein>
<evidence type="ECO:0000259" key="2">
    <source>
        <dbReference type="Pfam" id="PF00534"/>
    </source>
</evidence>
<dbReference type="SUPFAM" id="SSF53756">
    <property type="entry name" value="UDP-Glycosyltransferase/glycogen phosphorylase"/>
    <property type="match status" value="1"/>
</dbReference>
<dbReference type="InterPro" id="IPR001296">
    <property type="entry name" value="Glyco_trans_1"/>
</dbReference>
<accession>A0A852SL17</accession>
<sequence>MPAIPTTPNDRAPNRRRRVFLSAYACGPVEEPEASAGWAFATAAAEHDDVWVVTRRRFEPAVTAALAADPELASHLTVIHIDLSDRVRAWWKHSWDLYWYYALWQRKLLRTVTRLHAELHFDLVHHVTFANDWMPCGLSRLPDVPFVWGPIGGATKMPYWKLRRWLGTRGLVYELIRDLVTRVPRRIFGDPAARRASLVIAQNQDVADRFRRAERVIVEPNAALDLAAMPEPEPRSTGPTPTKRAVYVGRLIPLKGVPLAISAIARETSTEWTLDIYGSGPQRELLESLAAELGVTARIRFLGHRPRAEVLRALAEADAMLFPSMHDQAGWAAAEASTLGCPVVCLPLGGPPLLAEPNAFVASIDGDIVGNLAEQLRLAGERGGVPHDRWGAGRLTRLVDEWYSDVLQLEVAR</sequence>
<organism evidence="3 4">
    <name type="scientific">Agromyces atrinae</name>
    <dbReference type="NCBI Taxonomy" id="592376"/>
    <lineage>
        <taxon>Bacteria</taxon>
        <taxon>Bacillati</taxon>
        <taxon>Actinomycetota</taxon>
        <taxon>Actinomycetes</taxon>
        <taxon>Micrococcales</taxon>
        <taxon>Microbacteriaceae</taxon>
        <taxon>Agromyces</taxon>
    </lineage>
</organism>
<evidence type="ECO:0000313" key="4">
    <source>
        <dbReference type="Proteomes" id="UP000581087"/>
    </source>
</evidence>
<reference evidence="3 4" key="1">
    <citation type="submission" date="2020-07" db="EMBL/GenBank/DDBJ databases">
        <title>Sequencing the genomes of 1000 actinobacteria strains.</title>
        <authorList>
            <person name="Klenk H.-P."/>
        </authorList>
    </citation>
    <scope>NUCLEOTIDE SEQUENCE [LARGE SCALE GENOMIC DNA]</scope>
    <source>
        <strain evidence="3 4">DSM 23870</strain>
    </source>
</reference>
<dbReference type="Gene3D" id="3.40.50.2000">
    <property type="entry name" value="Glycogen Phosphorylase B"/>
    <property type="match status" value="2"/>
</dbReference>
<feature type="domain" description="Glycosyl transferase family 1" evidence="2">
    <location>
        <begin position="240"/>
        <end position="358"/>
    </location>
</feature>
<dbReference type="Pfam" id="PF00534">
    <property type="entry name" value="Glycos_transf_1"/>
    <property type="match status" value="1"/>
</dbReference>
<keyword evidence="1 3" id="KW-0808">Transferase</keyword>
<comment type="caution">
    <text evidence="3">The sequence shown here is derived from an EMBL/GenBank/DDBJ whole genome shotgun (WGS) entry which is preliminary data.</text>
</comment>